<keyword evidence="3 8" id="KW-0813">Transport</keyword>
<sequence length="464" mass="49408">MKRLTEGVHTAAYRKILIPLFLLLFPLITTAQTSVPEEVSNADKIAELSTGLNTVWMLLAAMLVFFMQPGFALVEAGFTRSKNTANILMKNLVDFMVGSILFWFIGFGLMFGVGNVFGTPHLFDLDAMDNIIQNGLPIEGFLIFQTVFCATSATIVSGAMAERTKFSMYLAYTIAISVLIYPVSGHWTWGGGWLSNADPDSFMMSVFGYTFHDFAGSTVVHSVGGWIALVGAAILGPRLGKYGKDGKSKAIPGHNLTLACLGVFILWFGWFGFNPGSQLAAAGYGDQTAISHVFLTTNLAACIGGFLALIVSWIKYGKPSLSLTLNGILAGLVGVTAGCDLVSPMGAALIGAICGTVMIFAVEFIEHRLKIDDPVGASSVHGVCGSLGTILTGLFAVEGGTFYGGGFGFLGAQIFGVIIVGGWAALMGYIIFKVLDKVHGLRVPARIEEEGLDIYEHGESAYNH</sequence>
<feature type="transmembrane region" description="Helical" evidence="8">
    <location>
        <begin position="95"/>
        <end position="118"/>
    </location>
</feature>
<dbReference type="Pfam" id="PF00909">
    <property type="entry name" value="Ammonium_transp"/>
    <property type="match status" value="1"/>
</dbReference>
<feature type="transmembrane region" description="Helical" evidence="8">
    <location>
        <begin position="321"/>
        <end position="338"/>
    </location>
</feature>
<dbReference type="GO" id="GO:0097272">
    <property type="term" value="P:ammonium homeostasis"/>
    <property type="evidence" value="ECO:0007669"/>
    <property type="project" value="TreeGrafter"/>
</dbReference>
<organism evidence="10 11">
    <name type="scientific">Phocaeicola plebeius</name>
    <dbReference type="NCBI Taxonomy" id="310297"/>
    <lineage>
        <taxon>Bacteria</taxon>
        <taxon>Pseudomonadati</taxon>
        <taxon>Bacteroidota</taxon>
        <taxon>Bacteroidia</taxon>
        <taxon>Bacteroidales</taxon>
        <taxon>Bacteroidaceae</taxon>
        <taxon>Phocaeicola</taxon>
    </lineage>
</organism>
<dbReference type="EMBL" id="QROI01000011">
    <property type="protein sequence ID" value="RHL15379.1"/>
    <property type="molecule type" value="Genomic_DNA"/>
</dbReference>
<dbReference type="InterPro" id="IPR001905">
    <property type="entry name" value="Ammonium_transpt"/>
</dbReference>
<dbReference type="InterPro" id="IPR018047">
    <property type="entry name" value="Ammonium_transpt_CS"/>
</dbReference>
<feature type="transmembrane region" description="Helical" evidence="8">
    <location>
        <begin position="55"/>
        <end position="74"/>
    </location>
</feature>
<accession>A0A415J5P7</accession>
<proteinExistence type="inferred from homology"/>
<dbReference type="InterPro" id="IPR024041">
    <property type="entry name" value="NH4_transpt_AmtB-like_dom"/>
</dbReference>
<feature type="transmembrane region" description="Helical" evidence="8">
    <location>
        <begin position="209"/>
        <end position="235"/>
    </location>
</feature>
<dbReference type="GO" id="GO:0008519">
    <property type="term" value="F:ammonium channel activity"/>
    <property type="evidence" value="ECO:0007669"/>
    <property type="project" value="InterPro"/>
</dbReference>
<comment type="similarity">
    <text evidence="2 8">Belongs to the ammonia transporter channel (TC 1.A.11.2) family.</text>
</comment>
<dbReference type="PROSITE" id="PS01219">
    <property type="entry name" value="AMMONIUM_TRANSP"/>
    <property type="match status" value="1"/>
</dbReference>
<dbReference type="PANTHER" id="PTHR11730:SF89">
    <property type="entry name" value="AMMONIUM TRANSPORTER SLL0108-RELATED"/>
    <property type="match status" value="1"/>
</dbReference>
<evidence type="ECO:0000256" key="8">
    <source>
        <dbReference type="RuleBase" id="RU362002"/>
    </source>
</evidence>
<dbReference type="PANTHER" id="PTHR11730">
    <property type="entry name" value="AMMONIUM TRANSPORTER"/>
    <property type="match status" value="1"/>
</dbReference>
<comment type="subcellular location">
    <subcellularLocation>
        <location evidence="8">Cell membrane</location>
        <topology evidence="8">Multi-pass membrane protein</topology>
    </subcellularLocation>
    <subcellularLocation>
        <location evidence="1">Membrane</location>
        <topology evidence="1">Multi-pass membrane protein</topology>
    </subcellularLocation>
</comment>
<gene>
    <name evidence="10" type="ORF">DW035_08645</name>
</gene>
<feature type="domain" description="Ammonium transporter AmtB-like" evidence="9">
    <location>
        <begin position="55"/>
        <end position="462"/>
    </location>
</feature>
<keyword evidence="4 8" id="KW-0812">Transmembrane</keyword>
<keyword evidence="6 8" id="KW-0472">Membrane</keyword>
<dbReference type="InterPro" id="IPR029020">
    <property type="entry name" value="Ammonium/urea_transptr"/>
</dbReference>
<feature type="transmembrane region" description="Helical" evidence="8">
    <location>
        <begin position="169"/>
        <end position="189"/>
    </location>
</feature>
<name>A0A415J5P7_9BACT</name>
<feature type="transmembrane region" description="Helical" evidence="8">
    <location>
        <begin position="138"/>
        <end position="157"/>
    </location>
</feature>
<evidence type="ECO:0000256" key="1">
    <source>
        <dbReference type="ARBA" id="ARBA00004141"/>
    </source>
</evidence>
<reference evidence="10 11" key="1">
    <citation type="submission" date="2018-08" db="EMBL/GenBank/DDBJ databases">
        <title>A genome reference for cultivated species of the human gut microbiota.</title>
        <authorList>
            <person name="Zou Y."/>
            <person name="Xue W."/>
            <person name="Luo G."/>
        </authorList>
    </citation>
    <scope>NUCLEOTIDE SEQUENCE [LARGE SCALE GENOMIC DNA]</scope>
    <source>
        <strain evidence="10 11">AF39-11</strain>
    </source>
</reference>
<evidence type="ECO:0000256" key="2">
    <source>
        <dbReference type="ARBA" id="ARBA00005887"/>
    </source>
</evidence>
<dbReference type="SUPFAM" id="SSF111352">
    <property type="entry name" value="Ammonium transporter"/>
    <property type="match status" value="1"/>
</dbReference>
<evidence type="ECO:0000313" key="10">
    <source>
        <dbReference type="EMBL" id="RHL15379.1"/>
    </source>
</evidence>
<evidence type="ECO:0000256" key="3">
    <source>
        <dbReference type="ARBA" id="ARBA00022448"/>
    </source>
</evidence>
<dbReference type="GO" id="GO:0005886">
    <property type="term" value="C:plasma membrane"/>
    <property type="evidence" value="ECO:0007669"/>
    <property type="project" value="UniProtKB-SubCell"/>
</dbReference>
<evidence type="ECO:0000256" key="7">
    <source>
        <dbReference type="ARBA" id="ARBA00023177"/>
    </source>
</evidence>
<feature type="transmembrane region" description="Helical" evidence="8">
    <location>
        <begin position="409"/>
        <end position="432"/>
    </location>
</feature>
<keyword evidence="7 8" id="KW-0924">Ammonia transport</keyword>
<evidence type="ECO:0000256" key="6">
    <source>
        <dbReference type="ARBA" id="ARBA00023136"/>
    </source>
</evidence>
<comment type="caution">
    <text evidence="10">The sequence shown here is derived from an EMBL/GenBank/DDBJ whole genome shotgun (WGS) entry which is preliminary data.</text>
</comment>
<feature type="transmembrane region" description="Helical" evidence="8">
    <location>
        <begin position="344"/>
        <end position="365"/>
    </location>
</feature>
<protein>
    <recommendedName>
        <fullName evidence="8">Ammonium transporter</fullName>
    </recommendedName>
</protein>
<dbReference type="RefSeq" id="WP_118441470.1">
    <property type="nucleotide sequence ID" value="NZ_QROD01000010.1"/>
</dbReference>
<dbReference type="AlphaFoldDB" id="A0A415J5P7"/>
<feature type="transmembrane region" description="Helical" evidence="8">
    <location>
        <begin position="256"/>
        <end position="273"/>
    </location>
</feature>
<keyword evidence="5 8" id="KW-1133">Transmembrane helix</keyword>
<evidence type="ECO:0000259" key="9">
    <source>
        <dbReference type="Pfam" id="PF00909"/>
    </source>
</evidence>
<evidence type="ECO:0000256" key="4">
    <source>
        <dbReference type="ARBA" id="ARBA00022692"/>
    </source>
</evidence>
<evidence type="ECO:0000256" key="5">
    <source>
        <dbReference type="ARBA" id="ARBA00022989"/>
    </source>
</evidence>
<dbReference type="Gene3D" id="1.10.3430.10">
    <property type="entry name" value="Ammonium transporter AmtB like domains"/>
    <property type="match status" value="1"/>
</dbReference>
<evidence type="ECO:0000313" key="11">
    <source>
        <dbReference type="Proteomes" id="UP000284916"/>
    </source>
</evidence>
<dbReference type="NCBIfam" id="TIGR00836">
    <property type="entry name" value="amt"/>
    <property type="match status" value="1"/>
</dbReference>
<dbReference type="Proteomes" id="UP000284916">
    <property type="component" value="Unassembled WGS sequence"/>
</dbReference>
<feature type="transmembrane region" description="Helical" evidence="8">
    <location>
        <begin position="293"/>
        <end position="314"/>
    </location>
</feature>
<feature type="transmembrane region" description="Helical" evidence="8">
    <location>
        <begin position="377"/>
        <end position="397"/>
    </location>
</feature>